<dbReference type="PROSITE" id="PS51257">
    <property type="entry name" value="PROKAR_LIPOPROTEIN"/>
    <property type="match status" value="1"/>
</dbReference>
<comment type="caution">
    <text evidence="8">The sequence shown here is derived from an EMBL/GenBank/DDBJ whole genome shotgun (WGS) entry which is preliminary data.</text>
</comment>
<dbReference type="PANTHER" id="PTHR30532:SF1">
    <property type="entry name" value="IRON(3+)-HYDROXAMATE-BINDING PROTEIN FHUD"/>
    <property type="match status" value="1"/>
</dbReference>
<evidence type="ECO:0000313" key="8">
    <source>
        <dbReference type="EMBL" id="MFB0842053.1"/>
    </source>
</evidence>
<evidence type="ECO:0000256" key="6">
    <source>
        <dbReference type="SAM" id="SignalP"/>
    </source>
</evidence>
<feature type="chain" id="PRO_5046554851" evidence="6">
    <location>
        <begin position="24"/>
        <end position="345"/>
    </location>
</feature>
<comment type="subcellular location">
    <subcellularLocation>
        <location evidence="1">Cell envelope</location>
    </subcellularLocation>
</comment>
<dbReference type="InterPro" id="IPR002491">
    <property type="entry name" value="ABC_transptr_periplasmic_BD"/>
</dbReference>
<gene>
    <name evidence="8" type="ORF">ACEU3E_07720</name>
</gene>
<name>A0ABV4UYV6_9BACL</name>
<protein>
    <submittedName>
        <fullName evidence="8">ABC transporter substrate-binding protein</fullName>
    </submittedName>
</protein>
<dbReference type="RefSeq" id="WP_373949777.1">
    <property type="nucleotide sequence ID" value="NZ_JBHDLN010000003.1"/>
</dbReference>
<organism evidence="8 9">
    <name type="scientific">Paenibacillus oleatilyticus</name>
    <dbReference type="NCBI Taxonomy" id="2594886"/>
    <lineage>
        <taxon>Bacteria</taxon>
        <taxon>Bacillati</taxon>
        <taxon>Bacillota</taxon>
        <taxon>Bacilli</taxon>
        <taxon>Bacillales</taxon>
        <taxon>Paenibacillaceae</taxon>
        <taxon>Paenibacillus</taxon>
    </lineage>
</organism>
<evidence type="ECO:0000256" key="2">
    <source>
        <dbReference type="ARBA" id="ARBA00008814"/>
    </source>
</evidence>
<dbReference type="InterPro" id="IPR051313">
    <property type="entry name" value="Bact_iron-sidero_bind"/>
</dbReference>
<evidence type="ECO:0000256" key="5">
    <source>
        <dbReference type="SAM" id="MobiDB-lite"/>
    </source>
</evidence>
<evidence type="ECO:0000256" key="3">
    <source>
        <dbReference type="ARBA" id="ARBA00022448"/>
    </source>
</evidence>
<evidence type="ECO:0000256" key="4">
    <source>
        <dbReference type="ARBA" id="ARBA00022729"/>
    </source>
</evidence>
<sequence length="345" mass="37912">MIRQCRAAAAWMAVWLVLMAALAGCGAGQGGTAGESLPKEKQENAKPNAEQTDKATADGKDAKEQAGKTRKVKDHFGEVEIPVKPQRVAALYLEDYVTALGVKPVVQWYHPNWGKQDYLKLDAPTFDYSGNIEALLSYSPDLIIVDGGADAAKYEMFSKVSPTYRLPDSILQNTPEILKTVADLLGVPEKAEPLLEAYKKKLADAKGKLEKAVGKETVAVLRLNVGEKTINLLGIENMFVGLILYKDLGLTPPKLVKEMKSPIDYISMEKLPELGADHIFILPSNGTWGSDENKEAVKLLDNPIWKSIPAVKNGKVYQVERTYWQTGAYQGNLLKIDDVLQSLVK</sequence>
<feature type="domain" description="Fe/B12 periplasmic-binding" evidence="7">
    <location>
        <begin position="85"/>
        <end position="345"/>
    </location>
</feature>
<dbReference type="Gene3D" id="3.40.50.1980">
    <property type="entry name" value="Nitrogenase molybdenum iron protein domain"/>
    <property type="match status" value="2"/>
</dbReference>
<feature type="compositionally biased region" description="Basic and acidic residues" evidence="5">
    <location>
        <begin position="51"/>
        <end position="67"/>
    </location>
</feature>
<dbReference type="Proteomes" id="UP001575622">
    <property type="component" value="Unassembled WGS sequence"/>
</dbReference>
<feature type="signal peptide" evidence="6">
    <location>
        <begin position="1"/>
        <end position="23"/>
    </location>
</feature>
<dbReference type="Pfam" id="PF01497">
    <property type="entry name" value="Peripla_BP_2"/>
    <property type="match status" value="1"/>
</dbReference>
<dbReference type="SUPFAM" id="SSF53807">
    <property type="entry name" value="Helical backbone' metal receptor"/>
    <property type="match status" value="1"/>
</dbReference>
<evidence type="ECO:0000313" key="9">
    <source>
        <dbReference type="Proteomes" id="UP001575622"/>
    </source>
</evidence>
<evidence type="ECO:0000256" key="1">
    <source>
        <dbReference type="ARBA" id="ARBA00004196"/>
    </source>
</evidence>
<keyword evidence="4 6" id="KW-0732">Signal</keyword>
<dbReference type="PANTHER" id="PTHR30532">
    <property type="entry name" value="IRON III DICITRATE-BINDING PERIPLASMIC PROTEIN"/>
    <property type="match status" value="1"/>
</dbReference>
<reference evidence="8 9" key="1">
    <citation type="submission" date="2024-09" db="EMBL/GenBank/DDBJ databases">
        <authorList>
            <person name="Makale K.P.P."/>
            <person name="Makhzoum A."/>
            <person name="Rantong G."/>
            <person name="Rahube T.O."/>
        </authorList>
    </citation>
    <scope>NUCLEOTIDE SEQUENCE [LARGE SCALE GENOMIC DNA]</scope>
    <source>
        <strain evidence="8 9">KM_D13</strain>
    </source>
</reference>
<feature type="region of interest" description="Disordered" evidence="5">
    <location>
        <begin position="30"/>
        <end position="71"/>
    </location>
</feature>
<dbReference type="EMBL" id="JBHDLN010000003">
    <property type="protein sequence ID" value="MFB0842053.1"/>
    <property type="molecule type" value="Genomic_DNA"/>
</dbReference>
<keyword evidence="3" id="KW-0813">Transport</keyword>
<proteinExistence type="inferred from homology"/>
<dbReference type="PROSITE" id="PS50983">
    <property type="entry name" value="FE_B12_PBP"/>
    <property type="match status" value="1"/>
</dbReference>
<accession>A0ABV4UYV6</accession>
<comment type="similarity">
    <text evidence="2">Belongs to the bacterial solute-binding protein 8 family.</text>
</comment>
<evidence type="ECO:0000259" key="7">
    <source>
        <dbReference type="PROSITE" id="PS50983"/>
    </source>
</evidence>
<keyword evidence="9" id="KW-1185">Reference proteome</keyword>